<dbReference type="RefSeq" id="WP_074854974.1">
    <property type="nucleotide sequence ID" value="NZ_FOVB01000007.1"/>
</dbReference>
<feature type="region of interest" description="Disordered" evidence="1">
    <location>
        <begin position="87"/>
        <end position="180"/>
    </location>
</feature>
<protein>
    <submittedName>
        <fullName evidence="3">MerR family transcriptional regulator</fullName>
    </submittedName>
</protein>
<dbReference type="CDD" id="cd04765">
    <property type="entry name" value="HTH_MlrA-like_sg2"/>
    <property type="match status" value="1"/>
</dbReference>
<keyword evidence="4" id="KW-1185">Reference proteome</keyword>
<evidence type="ECO:0000259" key="2">
    <source>
        <dbReference type="PROSITE" id="PS50937"/>
    </source>
</evidence>
<accession>A0A074TGU8</accession>
<dbReference type="InterPro" id="IPR000551">
    <property type="entry name" value="MerR-type_HTH_dom"/>
</dbReference>
<gene>
    <name evidence="3" type="ORF">DL1_04725</name>
</gene>
<feature type="domain" description="HTH merR-type" evidence="2">
    <location>
        <begin position="10"/>
        <end position="78"/>
    </location>
</feature>
<organism evidence="3 4">
    <name type="scientific">Thioclava dalianensis</name>
    <dbReference type="NCBI Taxonomy" id="1185766"/>
    <lineage>
        <taxon>Bacteria</taxon>
        <taxon>Pseudomonadati</taxon>
        <taxon>Pseudomonadota</taxon>
        <taxon>Alphaproteobacteria</taxon>
        <taxon>Rhodobacterales</taxon>
        <taxon>Paracoccaceae</taxon>
        <taxon>Thioclava</taxon>
    </lineage>
</organism>
<dbReference type="Pfam" id="PF13411">
    <property type="entry name" value="MerR_1"/>
    <property type="match status" value="1"/>
</dbReference>
<dbReference type="Proteomes" id="UP000027725">
    <property type="component" value="Unassembled WGS sequence"/>
</dbReference>
<sequence>MGKSADAFKTISEVSELLATPTHVLRFWESKFTQVKPVKRAGGRRYYRPNDVALLGGIRQLLHDDGMTIRGVQKLLRENGVRHVSDLFDPESDAVSAPTDPAPKTEVPQFEDQQVEDQHEDEATAPAASVTPFPQRPQAPPAEPAPPPEPQASLRDQGGEEAPMALDVEPEPEAEPEQQVYSLQIKTARERSREQSDALRLSRVGLRTRLASIDLARLSEIERAGLRELAQQATVLRAKLLQPAHAGADTQAASSLDHTD</sequence>
<dbReference type="InterPro" id="IPR009061">
    <property type="entry name" value="DNA-bd_dom_put_sf"/>
</dbReference>
<name>A0A074TGU8_9RHOB</name>
<feature type="compositionally biased region" description="Pro residues" evidence="1">
    <location>
        <begin position="134"/>
        <end position="150"/>
    </location>
</feature>
<evidence type="ECO:0000313" key="4">
    <source>
        <dbReference type="Proteomes" id="UP000027725"/>
    </source>
</evidence>
<dbReference type="Gene3D" id="1.10.1660.10">
    <property type="match status" value="1"/>
</dbReference>
<dbReference type="GO" id="GO:0006355">
    <property type="term" value="P:regulation of DNA-templated transcription"/>
    <property type="evidence" value="ECO:0007669"/>
    <property type="project" value="InterPro"/>
</dbReference>
<dbReference type="STRING" id="1185766.SAMN05216224_10784"/>
<dbReference type="SMART" id="SM00422">
    <property type="entry name" value="HTH_MERR"/>
    <property type="match status" value="1"/>
</dbReference>
<dbReference type="SUPFAM" id="SSF46955">
    <property type="entry name" value="Putative DNA-binding domain"/>
    <property type="match status" value="1"/>
</dbReference>
<dbReference type="PROSITE" id="PS50937">
    <property type="entry name" value="HTH_MERR_2"/>
    <property type="match status" value="1"/>
</dbReference>
<evidence type="ECO:0000313" key="3">
    <source>
        <dbReference type="EMBL" id="KEP69360.1"/>
    </source>
</evidence>
<proteinExistence type="predicted"/>
<comment type="caution">
    <text evidence="3">The sequence shown here is derived from an EMBL/GenBank/DDBJ whole genome shotgun (WGS) entry which is preliminary data.</text>
</comment>
<dbReference type="GO" id="GO:0003677">
    <property type="term" value="F:DNA binding"/>
    <property type="evidence" value="ECO:0007669"/>
    <property type="project" value="InterPro"/>
</dbReference>
<dbReference type="AlphaFoldDB" id="A0A074TGU8"/>
<dbReference type="eggNOG" id="COG0789">
    <property type="taxonomic scope" value="Bacteria"/>
</dbReference>
<evidence type="ECO:0000256" key="1">
    <source>
        <dbReference type="SAM" id="MobiDB-lite"/>
    </source>
</evidence>
<dbReference type="EMBL" id="JHEH01000015">
    <property type="protein sequence ID" value="KEP69360.1"/>
    <property type="molecule type" value="Genomic_DNA"/>
</dbReference>
<reference evidence="3 4" key="1">
    <citation type="submission" date="2014-03" db="EMBL/GenBank/DDBJ databases">
        <title>The draft genome sequence of Thioclava dalianensis DLFJ1-1.</title>
        <authorList>
            <person name="Lai Q."/>
            <person name="Shao Z."/>
        </authorList>
    </citation>
    <scope>NUCLEOTIDE SEQUENCE [LARGE SCALE GENOMIC DNA]</scope>
    <source>
        <strain evidence="3 4">DLFJ1-1</strain>
    </source>
</reference>